<gene>
    <name evidence="1" type="ORF">G7077_02095</name>
</gene>
<accession>A0A6G7YMB4</accession>
<reference evidence="1 2" key="1">
    <citation type="submission" date="2020-03" db="EMBL/GenBank/DDBJ databases">
        <title>Sphingomonas sp. nov., isolated from fish.</title>
        <authorList>
            <person name="Hyun D.-W."/>
            <person name="Bae J.-W."/>
        </authorList>
    </citation>
    <scope>NUCLEOTIDE SEQUENCE [LARGE SCALE GENOMIC DNA]</scope>
    <source>
        <strain evidence="1 2">HDW15B</strain>
    </source>
</reference>
<proteinExistence type="predicted"/>
<name>A0A6G7YMB4_9SPHN</name>
<dbReference type="InterPro" id="IPR025091">
    <property type="entry name" value="DUF4019"/>
</dbReference>
<dbReference type="KEGG" id="spii:G7077_02095"/>
<dbReference type="AlphaFoldDB" id="A0A6G7YMB4"/>
<dbReference type="Pfam" id="PF13211">
    <property type="entry name" value="DUF4019"/>
    <property type="match status" value="1"/>
</dbReference>
<dbReference type="EMBL" id="CP049869">
    <property type="protein sequence ID" value="QIK77883.1"/>
    <property type="molecule type" value="Genomic_DNA"/>
</dbReference>
<keyword evidence="2" id="KW-1185">Reference proteome</keyword>
<evidence type="ECO:0000313" key="1">
    <source>
        <dbReference type="EMBL" id="QIK77883.1"/>
    </source>
</evidence>
<dbReference type="Proteomes" id="UP000503222">
    <property type="component" value="Chromosome"/>
</dbReference>
<protein>
    <submittedName>
        <fullName evidence="1">DUF4019 domain-containing protein</fullName>
    </submittedName>
</protein>
<dbReference type="RefSeq" id="WP_166410278.1">
    <property type="nucleotide sequence ID" value="NZ_CP049869.1"/>
</dbReference>
<organism evidence="1 2">
    <name type="scientific">Sphingomonas piscis</name>
    <dbReference type="NCBI Taxonomy" id="2714943"/>
    <lineage>
        <taxon>Bacteria</taxon>
        <taxon>Pseudomonadati</taxon>
        <taxon>Pseudomonadota</taxon>
        <taxon>Alphaproteobacteria</taxon>
        <taxon>Sphingomonadales</taxon>
        <taxon>Sphingomonadaceae</taxon>
        <taxon>Sphingomonas</taxon>
    </lineage>
</organism>
<sequence length="129" mass="13801">MLAILLSAALAGAAPVNQEPNLAAAKSWISLVDSKRWDDSWTAAGTLFKSQMPQARWVATIAPVREPLGPVSSRALKSVTKAKSLPGAPDGEYEIVQFDTNFANKAAATETVVLSHETSGWKVDGYFIK</sequence>
<evidence type="ECO:0000313" key="2">
    <source>
        <dbReference type="Proteomes" id="UP000503222"/>
    </source>
</evidence>